<dbReference type="EMBL" id="CM027682">
    <property type="protein sequence ID" value="KAG0540149.1"/>
    <property type="molecule type" value="Genomic_DNA"/>
</dbReference>
<proteinExistence type="predicted"/>
<dbReference type="Proteomes" id="UP000807115">
    <property type="component" value="Chromosome 3"/>
</dbReference>
<dbReference type="AlphaFoldDB" id="A0A921RGW4"/>
<evidence type="ECO:0000313" key="2">
    <source>
        <dbReference type="Proteomes" id="UP000807115"/>
    </source>
</evidence>
<evidence type="ECO:0000313" key="1">
    <source>
        <dbReference type="EMBL" id="KAG0540149.1"/>
    </source>
</evidence>
<reference evidence="1" key="1">
    <citation type="journal article" date="2019" name="BMC Genomics">
        <title>A new reference genome for Sorghum bicolor reveals high levels of sequence similarity between sweet and grain genotypes: implications for the genetics of sugar metabolism.</title>
        <authorList>
            <person name="Cooper E.A."/>
            <person name="Brenton Z.W."/>
            <person name="Flinn B.S."/>
            <person name="Jenkins J."/>
            <person name="Shu S."/>
            <person name="Flowers D."/>
            <person name="Luo F."/>
            <person name="Wang Y."/>
            <person name="Xia P."/>
            <person name="Barry K."/>
            <person name="Daum C."/>
            <person name="Lipzen A."/>
            <person name="Yoshinaga Y."/>
            <person name="Schmutz J."/>
            <person name="Saski C."/>
            <person name="Vermerris W."/>
            <person name="Kresovich S."/>
        </authorList>
    </citation>
    <scope>NUCLEOTIDE SEQUENCE</scope>
</reference>
<protein>
    <submittedName>
        <fullName evidence="1">Uncharacterized protein</fullName>
    </submittedName>
</protein>
<organism evidence="1 2">
    <name type="scientific">Sorghum bicolor</name>
    <name type="common">Sorghum</name>
    <name type="synonym">Sorghum vulgare</name>
    <dbReference type="NCBI Taxonomy" id="4558"/>
    <lineage>
        <taxon>Eukaryota</taxon>
        <taxon>Viridiplantae</taxon>
        <taxon>Streptophyta</taxon>
        <taxon>Embryophyta</taxon>
        <taxon>Tracheophyta</taxon>
        <taxon>Spermatophyta</taxon>
        <taxon>Magnoliopsida</taxon>
        <taxon>Liliopsida</taxon>
        <taxon>Poales</taxon>
        <taxon>Poaceae</taxon>
        <taxon>PACMAD clade</taxon>
        <taxon>Panicoideae</taxon>
        <taxon>Andropogonodae</taxon>
        <taxon>Andropogoneae</taxon>
        <taxon>Sorghinae</taxon>
        <taxon>Sorghum</taxon>
    </lineage>
</organism>
<gene>
    <name evidence="1" type="ORF">BDA96_03G383800</name>
</gene>
<accession>A0A921RGW4</accession>
<comment type="caution">
    <text evidence="1">The sequence shown here is derived from an EMBL/GenBank/DDBJ whole genome shotgun (WGS) entry which is preliminary data.</text>
</comment>
<reference evidence="1" key="2">
    <citation type="submission" date="2020-10" db="EMBL/GenBank/DDBJ databases">
        <authorList>
            <person name="Cooper E.A."/>
            <person name="Brenton Z.W."/>
            <person name="Flinn B.S."/>
            <person name="Jenkins J."/>
            <person name="Shu S."/>
            <person name="Flowers D."/>
            <person name="Luo F."/>
            <person name="Wang Y."/>
            <person name="Xia P."/>
            <person name="Barry K."/>
            <person name="Daum C."/>
            <person name="Lipzen A."/>
            <person name="Yoshinaga Y."/>
            <person name="Schmutz J."/>
            <person name="Saski C."/>
            <person name="Vermerris W."/>
            <person name="Kresovich S."/>
        </authorList>
    </citation>
    <scope>NUCLEOTIDE SEQUENCE</scope>
</reference>
<name>A0A921RGW4_SORBI</name>
<sequence length="52" mass="5898">MLVARSACLWTRTVRRWPDLVAGSWPDLPPHVMAGFTLLGQCRWLTVCCRAV</sequence>